<evidence type="ECO:0000256" key="3">
    <source>
        <dbReference type="ARBA" id="ARBA00023004"/>
    </source>
</evidence>
<dbReference type="SUPFAM" id="SSF53706">
    <property type="entry name" value="Formate dehydrogenase/DMSO reductase, domains 1-3"/>
    <property type="match status" value="1"/>
</dbReference>
<evidence type="ECO:0000313" key="7">
    <source>
        <dbReference type="Proteomes" id="UP000321464"/>
    </source>
</evidence>
<accession>A0A512ANL0</accession>
<dbReference type="GO" id="GO:0043546">
    <property type="term" value="F:molybdopterin cofactor binding"/>
    <property type="evidence" value="ECO:0007669"/>
    <property type="project" value="InterPro"/>
</dbReference>
<dbReference type="GO" id="GO:0016491">
    <property type="term" value="F:oxidoreductase activity"/>
    <property type="evidence" value="ECO:0007669"/>
    <property type="project" value="InterPro"/>
</dbReference>
<dbReference type="InterPro" id="IPR006656">
    <property type="entry name" value="Mopterin_OxRdtase"/>
</dbReference>
<name>A0A512ANL0_9SPHN</name>
<evidence type="ECO:0000256" key="2">
    <source>
        <dbReference type="ARBA" id="ARBA00022723"/>
    </source>
</evidence>
<dbReference type="AlphaFoldDB" id="A0A512ANL0"/>
<dbReference type="GO" id="GO:0051536">
    <property type="term" value="F:iron-sulfur cluster binding"/>
    <property type="evidence" value="ECO:0007669"/>
    <property type="project" value="UniProtKB-KW"/>
</dbReference>
<protein>
    <submittedName>
        <fullName evidence="6">Molybdopterin-binding oxidoreductase</fullName>
    </submittedName>
</protein>
<keyword evidence="2" id="KW-0479">Metal-binding</keyword>
<evidence type="ECO:0000256" key="4">
    <source>
        <dbReference type="ARBA" id="ARBA00023014"/>
    </source>
</evidence>
<gene>
    <name evidence="6" type="ORF">NSE01_31080</name>
</gene>
<comment type="caution">
    <text evidence="6">The sequence shown here is derived from an EMBL/GenBank/DDBJ whole genome shotgun (WGS) entry which is preliminary data.</text>
</comment>
<dbReference type="SUPFAM" id="SSF50692">
    <property type="entry name" value="ADC-like"/>
    <property type="match status" value="1"/>
</dbReference>
<dbReference type="InterPro" id="IPR006657">
    <property type="entry name" value="MoPterin_dinucl-bd_dom"/>
</dbReference>
<dbReference type="GO" id="GO:0046872">
    <property type="term" value="F:metal ion binding"/>
    <property type="evidence" value="ECO:0007669"/>
    <property type="project" value="UniProtKB-KW"/>
</dbReference>
<dbReference type="InterPro" id="IPR050612">
    <property type="entry name" value="Prok_Mopterin_Oxidored"/>
</dbReference>
<evidence type="ECO:0000313" key="6">
    <source>
        <dbReference type="EMBL" id="GEO01276.1"/>
    </source>
</evidence>
<dbReference type="Proteomes" id="UP000321464">
    <property type="component" value="Unassembled WGS sequence"/>
</dbReference>
<keyword evidence="7" id="KW-1185">Reference proteome</keyword>
<dbReference type="InterPro" id="IPR006963">
    <property type="entry name" value="Mopterin_OxRdtase_4Fe-4S_dom"/>
</dbReference>
<comment type="similarity">
    <text evidence="1">Belongs to the prokaryotic molybdopterin-containing oxidoreductase family.</text>
</comment>
<keyword evidence="4" id="KW-0411">Iron-sulfur</keyword>
<dbReference type="PROSITE" id="PS51669">
    <property type="entry name" value="4FE4S_MOW_BIS_MGD"/>
    <property type="match status" value="1"/>
</dbReference>
<reference evidence="6 7" key="1">
    <citation type="submission" date="2019-07" db="EMBL/GenBank/DDBJ databases">
        <title>Whole genome shotgun sequence of Novosphingobium sediminis NBRC 106119.</title>
        <authorList>
            <person name="Hosoyama A."/>
            <person name="Uohara A."/>
            <person name="Ohji S."/>
            <person name="Ichikawa N."/>
        </authorList>
    </citation>
    <scope>NUCLEOTIDE SEQUENCE [LARGE SCALE GENOMIC DNA]</scope>
    <source>
        <strain evidence="6 7">NBRC 106119</strain>
    </source>
</reference>
<feature type="domain" description="4Fe-4S Mo/W bis-MGD-type" evidence="5">
    <location>
        <begin position="3"/>
        <end position="59"/>
    </location>
</feature>
<dbReference type="Gene3D" id="3.40.228.10">
    <property type="entry name" value="Dimethylsulfoxide Reductase, domain 2"/>
    <property type="match status" value="1"/>
</dbReference>
<evidence type="ECO:0000259" key="5">
    <source>
        <dbReference type="PROSITE" id="PS51669"/>
    </source>
</evidence>
<dbReference type="Pfam" id="PF01568">
    <property type="entry name" value="Molydop_binding"/>
    <property type="match status" value="1"/>
</dbReference>
<dbReference type="SMART" id="SM00926">
    <property type="entry name" value="Molybdop_Fe4S4"/>
    <property type="match status" value="1"/>
</dbReference>
<sequence length="717" mass="77127">MADKTLRTFCRFCHASCAMLVDVEGDKVKAVRGDPENALFNGYTCVKGRQMPEMHNLPERHLRPLVRKGGVKGAEFVETSTAEALKLVADKIRAVIAEHGPHAVALYCGTNAFQNSAVLGTSYALAEAIGTRNYYTSVTVDQPAKVFTTARYGQWMGGPNNFEESDVVMFVGNNPLVSHYTPSGGVPPFSPSRRLRDAKARGMKVIVADPRQSDTGNLADLYLQVKPGEDPALLGGMLHVIIKEGLYDRNFVAAHVDGFDALSDAVKDFTPEIAGERAGVPAEQIVAAARMFARAAKGRVVTGTGPEMAGRGVLTEYMVTALNVVCARFNQAGDKVANPMVFMPFAAGPKKAQVAPPMPMFGEGFTKSRIRGIGKLGQEMPCPVLADEILTPGEGQIKVLISIGGNPEIAFPNQRKVRKALETLEMFVQVDPYMSASAKRADVILAPSMCLEREDINNVSQPFCEEPYAHYAEAMVPPPGDTMDEYEMLWWLAKHLGLQLQLPGGPCSMDTVPEKMTMLDLISHGCLVAPSKARADSQASDTPGGAIFYPEAHAVIAPADPDADNKFQLGAGDMPAAFAGYAAQRPEADGFDFRLISRRSKHRYNSNGHISEFLKKKMPTNPAFINPEDLAALGVEDGAVIEIASRVASIHAVASASDKVRRGVISMSHAWGNDDAGKDDVMTLGGSTNRLIDDTQDMDPITGLPLQSAIPVRVVAA</sequence>
<dbReference type="PANTHER" id="PTHR43742">
    <property type="entry name" value="TRIMETHYLAMINE-N-OXIDE REDUCTASE"/>
    <property type="match status" value="1"/>
</dbReference>
<evidence type="ECO:0000256" key="1">
    <source>
        <dbReference type="ARBA" id="ARBA00010312"/>
    </source>
</evidence>
<dbReference type="InterPro" id="IPR009010">
    <property type="entry name" value="Asp_de-COase-like_dom_sf"/>
</dbReference>
<proteinExistence type="inferred from homology"/>
<dbReference type="Gene3D" id="3.40.50.740">
    <property type="match status" value="1"/>
</dbReference>
<dbReference type="PANTHER" id="PTHR43742:SF2">
    <property type="entry name" value="ASSIMILATORY NITRATE REDUCTASE CATALYTIC SUBUNIT"/>
    <property type="match status" value="1"/>
</dbReference>
<dbReference type="Gene3D" id="2.20.25.90">
    <property type="entry name" value="ADC-like domains"/>
    <property type="match status" value="1"/>
</dbReference>
<dbReference type="Pfam" id="PF00384">
    <property type="entry name" value="Molybdopterin"/>
    <property type="match status" value="1"/>
</dbReference>
<organism evidence="6 7">
    <name type="scientific">Novosphingobium sediminis</name>
    <dbReference type="NCBI Taxonomy" id="707214"/>
    <lineage>
        <taxon>Bacteria</taxon>
        <taxon>Pseudomonadati</taxon>
        <taxon>Pseudomonadota</taxon>
        <taxon>Alphaproteobacteria</taxon>
        <taxon>Sphingomonadales</taxon>
        <taxon>Sphingomonadaceae</taxon>
        <taxon>Novosphingobium</taxon>
    </lineage>
</organism>
<dbReference type="Pfam" id="PF04879">
    <property type="entry name" value="Molybdop_Fe4S4"/>
    <property type="match status" value="1"/>
</dbReference>
<dbReference type="Gene3D" id="2.40.40.20">
    <property type="match status" value="1"/>
</dbReference>
<dbReference type="RefSeq" id="WP_246135239.1">
    <property type="nucleotide sequence ID" value="NZ_BJYR01000020.1"/>
</dbReference>
<keyword evidence="3" id="KW-0408">Iron</keyword>
<dbReference type="EMBL" id="BJYR01000020">
    <property type="protein sequence ID" value="GEO01276.1"/>
    <property type="molecule type" value="Genomic_DNA"/>
</dbReference>